<evidence type="ECO:0000256" key="2">
    <source>
        <dbReference type="SAM" id="Phobius"/>
    </source>
</evidence>
<protein>
    <submittedName>
        <fullName evidence="3">Uncharacterized protein</fullName>
    </submittedName>
</protein>
<dbReference type="EMBL" id="KV426707">
    <property type="protein sequence ID" value="KZV78983.1"/>
    <property type="molecule type" value="Genomic_DNA"/>
</dbReference>
<evidence type="ECO:0000313" key="4">
    <source>
        <dbReference type="Proteomes" id="UP000077266"/>
    </source>
</evidence>
<keyword evidence="2" id="KW-1133">Transmembrane helix</keyword>
<feature type="region of interest" description="Disordered" evidence="1">
    <location>
        <begin position="241"/>
        <end position="266"/>
    </location>
</feature>
<keyword evidence="4" id="KW-1185">Reference proteome</keyword>
<dbReference type="Proteomes" id="UP000077266">
    <property type="component" value="Unassembled WGS sequence"/>
</dbReference>
<evidence type="ECO:0000256" key="1">
    <source>
        <dbReference type="SAM" id="MobiDB-lite"/>
    </source>
</evidence>
<dbReference type="InParanoid" id="A0A166NBW3"/>
<feature type="compositionally biased region" description="Polar residues" evidence="1">
    <location>
        <begin position="257"/>
        <end position="266"/>
    </location>
</feature>
<keyword evidence="2" id="KW-0812">Transmembrane</keyword>
<organism evidence="3 4">
    <name type="scientific">Exidia glandulosa HHB12029</name>
    <dbReference type="NCBI Taxonomy" id="1314781"/>
    <lineage>
        <taxon>Eukaryota</taxon>
        <taxon>Fungi</taxon>
        <taxon>Dikarya</taxon>
        <taxon>Basidiomycota</taxon>
        <taxon>Agaricomycotina</taxon>
        <taxon>Agaricomycetes</taxon>
        <taxon>Auriculariales</taxon>
        <taxon>Exidiaceae</taxon>
        <taxon>Exidia</taxon>
    </lineage>
</organism>
<accession>A0A166NBW3</accession>
<proteinExistence type="predicted"/>
<feature type="transmembrane region" description="Helical" evidence="2">
    <location>
        <begin position="142"/>
        <end position="170"/>
    </location>
</feature>
<evidence type="ECO:0000313" key="3">
    <source>
        <dbReference type="EMBL" id="KZV78983.1"/>
    </source>
</evidence>
<dbReference type="AlphaFoldDB" id="A0A166NBW3"/>
<name>A0A166NBW3_EXIGL</name>
<keyword evidence="2" id="KW-0472">Membrane</keyword>
<reference evidence="3 4" key="1">
    <citation type="journal article" date="2016" name="Mol. Biol. Evol.">
        <title>Comparative Genomics of Early-Diverging Mushroom-Forming Fungi Provides Insights into the Origins of Lignocellulose Decay Capabilities.</title>
        <authorList>
            <person name="Nagy L.G."/>
            <person name="Riley R."/>
            <person name="Tritt A."/>
            <person name="Adam C."/>
            <person name="Daum C."/>
            <person name="Floudas D."/>
            <person name="Sun H."/>
            <person name="Yadav J.S."/>
            <person name="Pangilinan J."/>
            <person name="Larsson K.H."/>
            <person name="Matsuura K."/>
            <person name="Barry K."/>
            <person name="Labutti K."/>
            <person name="Kuo R."/>
            <person name="Ohm R.A."/>
            <person name="Bhattacharya S.S."/>
            <person name="Shirouzu T."/>
            <person name="Yoshinaga Y."/>
            <person name="Martin F.M."/>
            <person name="Grigoriev I.V."/>
            <person name="Hibbett D.S."/>
        </authorList>
    </citation>
    <scope>NUCLEOTIDE SEQUENCE [LARGE SCALE GENOMIC DNA]</scope>
    <source>
        <strain evidence="3 4">HHB12029</strain>
    </source>
</reference>
<gene>
    <name evidence="3" type="ORF">EXIGLDRAFT_707951</name>
</gene>
<dbReference type="OrthoDB" id="3038148at2759"/>
<feature type="transmembrane region" description="Helical" evidence="2">
    <location>
        <begin position="6"/>
        <end position="23"/>
    </location>
</feature>
<feature type="transmembrane region" description="Helical" evidence="2">
    <location>
        <begin position="66"/>
        <end position="82"/>
    </location>
</feature>
<sequence length="266" mass="29132">MVNTLSWSSAIFLQCIIVSVLYGPEAYLTLITTSDKTLGQAGQISGVALADYMTVYRCWAIWGRNWLIVVVPILTLIATFGEHHVDVTTSIFSATVTRWTEAWLACSLCTTGICTVYKLTSVNRNLRQSGVQMSLVLGKGSLASRVVFIMIESAAIYSVTNLLYCVLYAVEQVPETWFSGMESTVASITFSLIIIRVDQAVASGIELVSSRSTRPSSDPRTRRTVAYAQDAYASDTVLDMKPPTLRLDSPRGVSGREMTNFSDGHV</sequence>